<dbReference type="AlphaFoldDB" id="K1T9E0"/>
<reference evidence="1" key="1">
    <citation type="journal article" date="2013" name="Environ. Microbiol.">
        <title>Microbiota from the distal guts of lean and obese adolescents exhibit partial functional redundancy besides clear differences in community structure.</title>
        <authorList>
            <person name="Ferrer M."/>
            <person name="Ruiz A."/>
            <person name="Lanza F."/>
            <person name="Haange S.B."/>
            <person name="Oberbach A."/>
            <person name="Till H."/>
            <person name="Bargiela R."/>
            <person name="Campoy C."/>
            <person name="Segura M.T."/>
            <person name="Richter M."/>
            <person name="von Bergen M."/>
            <person name="Seifert J."/>
            <person name="Suarez A."/>
        </authorList>
    </citation>
    <scope>NUCLEOTIDE SEQUENCE</scope>
</reference>
<dbReference type="EMBL" id="AJWY01010288">
    <property type="protein sequence ID" value="EKC55951.1"/>
    <property type="molecule type" value="Genomic_DNA"/>
</dbReference>
<protein>
    <submittedName>
        <fullName evidence="1">Uncharacterized protein</fullName>
    </submittedName>
</protein>
<comment type="caution">
    <text evidence="1">The sequence shown here is derived from an EMBL/GenBank/DDBJ whole genome shotgun (WGS) entry which is preliminary data.</text>
</comment>
<evidence type="ECO:0000313" key="1">
    <source>
        <dbReference type="EMBL" id="EKC55951.1"/>
    </source>
</evidence>
<sequence length="111" mass="12775">MFAELEAVVHEYGYDFANFDTQMDAIGLDPLNDFANAEHLNIFGAEKFTPYLADYLAQHYDLNTAHSQAVTDEWTRCAAFTQQMLPVCEDNTRRYTCEKLDEFSPVFADCR</sequence>
<proteinExistence type="predicted"/>
<gene>
    <name evidence="1" type="ORF">LEA_15082</name>
</gene>
<accession>K1T9E0</accession>
<name>K1T9E0_9ZZZZ</name>
<organism evidence="1">
    <name type="scientific">human gut metagenome</name>
    <dbReference type="NCBI Taxonomy" id="408170"/>
    <lineage>
        <taxon>unclassified sequences</taxon>
        <taxon>metagenomes</taxon>
        <taxon>organismal metagenomes</taxon>
    </lineage>
</organism>